<evidence type="ECO:0000313" key="2">
    <source>
        <dbReference type="EMBL" id="CAE7570666.1"/>
    </source>
</evidence>
<organism evidence="2 3">
    <name type="scientific">Symbiodinium pilosum</name>
    <name type="common">Dinoflagellate</name>
    <dbReference type="NCBI Taxonomy" id="2952"/>
    <lineage>
        <taxon>Eukaryota</taxon>
        <taxon>Sar</taxon>
        <taxon>Alveolata</taxon>
        <taxon>Dinophyceae</taxon>
        <taxon>Suessiales</taxon>
        <taxon>Symbiodiniaceae</taxon>
        <taxon>Symbiodinium</taxon>
    </lineage>
</organism>
<dbReference type="OrthoDB" id="426038at2759"/>
<keyword evidence="3" id="KW-1185">Reference proteome</keyword>
<comment type="caution">
    <text evidence="2">The sequence shown here is derived from an EMBL/GenBank/DDBJ whole genome shotgun (WGS) entry which is preliminary data.</text>
</comment>
<reference evidence="2" key="1">
    <citation type="submission" date="2021-02" db="EMBL/GenBank/DDBJ databases">
        <authorList>
            <person name="Dougan E. K."/>
            <person name="Rhodes N."/>
            <person name="Thang M."/>
            <person name="Chan C."/>
        </authorList>
    </citation>
    <scope>NUCLEOTIDE SEQUENCE</scope>
</reference>
<accession>A0A812ULB6</accession>
<evidence type="ECO:0000256" key="1">
    <source>
        <dbReference type="SAM" id="MobiDB-lite"/>
    </source>
</evidence>
<proteinExistence type="predicted"/>
<feature type="region of interest" description="Disordered" evidence="1">
    <location>
        <begin position="49"/>
        <end position="71"/>
    </location>
</feature>
<name>A0A812ULB6_SYMPI</name>
<evidence type="ECO:0000313" key="3">
    <source>
        <dbReference type="Proteomes" id="UP000649617"/>
    </source>
</evidence>
<sequence>KLPNDTELNQPYGSPDVVEMAGRCRMALLAHAKQGGMATAEAIKALRSAPAAPKGTWEKRGQLTPKPKSRL</sequence>
<feature type="non-terminal residue" evidence="2">
    <location>
        <position position="1"/>
    </location>
</feature>
<gene>
    <name evidence="2" type="primary">Eif2d</name>
    <name evidence="2" type="ORF">SPIL2461_LOCUS15362</name>
</gene>
<dbReference type="AlphaFoldDB" id="A0A812ULB6"/>
<dbReference type="Proteomes" id="UP000649617">
    <property type="component" value="Unassembled WGS sequence"/>
</dbReference>
<dbReference type="EMBL" id="CAJNIZ010037335">
    <property type="protein sequence ID" value="CAE7570666.1"/>
    <property type="molecule type" value="Genomic_DNA"/>
</dbReference>
<protein>
    <submittedName>
        <fullName evidence="2">Eif2d protein</fullName>
    </submittedName>
</protein>